<keyword evidence="1" id="KW-1133">Transmembrane helix</keyword>
<gene>
    <name evidence="2" type="ORF">D2E25_1074</name>
</gene>
<keyword evidence="1" id="KW-0472">Membrane</keyword>
<accession>A0A430FK29</accession>
<evidence type="ECO:0000313" key="2">
    <source>
        <dbReference type="EMBL" id="RSX53101.1"/>
    </source>
</evidence>
<organism evidence="2 3">
    <name type="scientific">Bifidobacterium goeldii</name>
    <dbReference type="NCBI Taxonomy" id="2306975"/>
    <lineage>
        <taxon>Bacteria</taxon>
        <taxon>Bacillati</taxon>
        <taxon>Actinomycetota</taxon>
        <taxon>Actinomycetes</taxon>
        <taxon>Bifidobacteriales</taxon>
        <taxon>Bifidobacteriaceae</taxon>
        <taxon>Bifidobacterium</taxon>
    </lineage>
</organism>
<dbReference type="EMBL" id="QXGL01000003">
    <property type="protein sequence ID" value="RSX53101.1"/>
    <property type="molecule type" value="Genomic_DNA"/>
</dbReference>
<feature type="transmembrane region" description="Helical" evidence="1">
    <location>
        <begin position="55"/>
        <end position="77"/>
    </location>
</feature>
<comment type="caution">
    <text evidence="2">The sequence shown here is derived from an EMBL/GenBank/DDBJ whole genome shotgun (WGS) entry which is preliminary data.</text>
</comment>
<keyword evidence="1" id="KW-0812">Transmembrane</keyword>
<evidence type="ECO:0008006" key="4">
    <source>
        <dbReference type="Google" id="ProtNLM"/>
    </source>
</evidence>
<dbReference type="RefSeq" id="WP_125980639.1">
    <property type="nucleotide sequence ID" value="NZ_QXGL01000003.1"/>
</dbReference>
<dbReference type="AlphaFoldDB" id="A0A430FK29"/>
<feature type="transmembrane region" description="Helical" evidence="1">
    <location>
        <begin position="83"/>
        <end position="103"/>
    </location>
</feature>
<evidence type="ECO:0000313" key="3">
    <source>
        <dbReference type="Proteomes" id="UP000287533"/>
    </source>
</evidence>
<dbReference type="OrthoDB" id="9833368at2"/>
<reference evidence="2 3" key="1">
    <citation type="submission" date="2018-09" db="EMBL/GenBank/DDBJ databases">
        <title>Characterization of the phylogenetic diversity of five novel species belonging to the genus Bifidobacterium.</title>
        <authorList>
            <person name="Lugli G.A."/>
            <person name="Duranti S."/>
            <person name="Milani C."/>
        </authorList>
    </citation>
    <scope>NUCLEOTIDE SEQUENCE [LARGE SCALE GENOMIC DNA]</scope>
    <source>
        <strain evidence="2 3">2034B</strain>
    </source>
</reference>
<sequence length="286" mass="32896">MRPKPTNPPMNPTIHQPFYANTLEPYDTAYADAEWPIVAKPYDPVPVRHRRKQTVIIWIGISAALLILLLIAVNLPFTLPQAVFVVLGCLLITAVTMALAYWWDDRRQLKLPATPGYVITGRAIQQAYAGRIPIQRLTLTTPIIRHDVYSGSDLDYFLRYEILPNDVSRLWFQPTRQVHSYWVYWSDRDYGNLATMHFQKYNIGGYAKATRYGLRISTTFMRRIARKYGVDLRMRPCILEVYGTRARLILPPNAPELETGPMDTHIGNVIDDVAMLLDTFGITRSW</sequence>
<proteinExistence type="predicted"/>
<keyword evidence="3" id="KW-1185">Reference proteome</keyword>
<name>A0A430FK29_9BIFI</name>
<evidence type="ECO:0000256" key="1">
    <source>
        <dbReference type="SAM" id="Phobius"/>
    </source>
</evidence>
<dbReference type="Proteomes" id="UP000287533">
    <property type="component" value="Unassembled WGS sequence"/>
</dbReference>
<protein>
    <recommendedName>
        <fullName evidence="4">DUF3137 domain-containing protein</fullName>
    </recommendedName>
</protein>